<dbReference type="Proteomes" id="UP000001007">
    <property type="component" value="Chromosome"/>
</dbReference>
<dbReference type="STRING" id="194439.CT0222"/>
<dbReference type="EMBL" id="AE006470">
    <property type="protein sequence ID" value="AAM71469.1"/>
    <property type="molecule type" value="Genomic_DNA"/>
</dbReference>
<dbReference type="KEGG" id="cte:CT0222"/>
<dbReference type="HOGENOM" id="CLU_097450_0_0_10"/>
<evidence type="ECO:0000313" key="1">
    <source>
        <dbReference type="EMBL" id="AAM71469.1"/>
    </source>
</evidence>
<evidence type="ECO:0000313" key="2">
    <source>
        <dbReference type="Proteomes" id="UP000001007"/>
    </source>
</evidence>
<name>Q8KFU9_CHLTE</name>
<dbReference type="EnsemblBacteria" id="AAM71469">
    <property type="protein sequence ID" value="AAM71469"/>
    <property type="gene ID" value="CT0222"/>
</dbReference>
<organism evidence="1 2">
    <name type="scientific">Chlorobaculum tepidum (strain ATCC 49652 / DSM 12025 / NBRC 103806 / TLS)</name>
    <name type="common">Chlorobium tepidum</name>
    <dbReference type="NCBI Taxonomy" id="194439"/>
    <lineage>
        <taxon>Bacteria</taxon>
        <taxon>Pseudomonadati</taxon>
        <taxon>Chlorobiota</taxon>
        <taxon>Chlorobiia</taxon>
        <taxon>Chlorobiales</taxon>
        <taxon>Chlorobiaceae</taxon>
        <taxon>Chlorobaculum</taxon>
    </lineage>
</organism>
<dbReference type="OrthoDB" id="597321at2"/>
<reference evidence="1 2" key="1">
    <citation type="journal article" date="2002" name="Proc. Natl. Acad. Sci. U.S.A.">
        <title>The complete genome sequence of Chlorobium tepidum TLS, a photosynthetic, anaerobic, green-sulfur bacterium.</title>
        <authorList>
            <person name="Eisen J.A."/>
            <person name="Nelson K.E."/>
            <person name="Paulsen I.T."/>
            <person name="Heidelberg J.F."/>
            <person name="Wu M."/>
            <person name="Dodson R.J."/>
            <person name="Deboy R."/>
            <person name="Gwinn M.L."/>
            <person name="Nelson W.C."/>
            <person name="Haft D.H."/>
            <person name="Hickey E.K."/>
            <person name="Peterson J.D."/>
            <person name="Durkin A.S."/>
            <person name="Kolonay J.L."/>
            <person name="Yang F."/>
            <person name="Holt I."/>
            <person name="Umayam L.A."/>
            <person name="Mason T."/>
            <person name="Brenner M."/>
            <person name="Shea T.P."/>
            <person name="Parksey D."/>
            <person name="Nierman W.C."/>
            <person name="Feldblyum T.V."/>
            <person name="Hansen C.L."/>
            <person name="Craven M.B."/>
            <person name="Radune D."/>
            <person name="Vamathevan J."/>
            <person name="Khouri H."/>
            <person name="White O."/>
            <person name="Gruber T.M."/>
            <person name="Ketchum K.A."/>
            <person name="Venter J.C."/>
            <person name="Tettelin H."/>
            <person name="Bryant D.A."/>
            <person name="Fraser C.M."/>
        </authorList>
    </citation>
    <scope>NUCLEOTIDE SEQUENCE [LARGE SCALE GENOMIC DNA]</scope>
    <source>
        <strain evidence="2">ATCC 49652 / DSM 12025 / NBRC 103806 / TLS</strain>
    </source>
</reference>
<keyword evidence="2" id="KW-1185">Reference proteome</keyword>
<proteinExistence type="predicted"/>
<dbReference type="eggNOG" id="ENOG5033V8R">
    <property type="taxonomic scope" value="Bacteria"/>
</dbReference>
<dbReference type="AlphaFoldDB" id="Q8KFU9"/>
<gene>
    <name evidence="1" type="ordered locus">CT0222</name>
</gene>
<sequence length="204" mass="23125">MSPDVIHPKEFREGVPDRALNQRQFQMVLASRPEKMILTRTGHFEFLKETLAGAGFKSPMEAVSAQERRALVGKISGCYDPIVTSDFFRLPLDRKIRYAGSLASTFLKRLLNKRKDCGAVFRPSTGILALVFAIAEHGRTADYVICGIGVRKRNEYLSGKQVKGHDLPHHVFADVKVLRKLARRYNLFTTEPELEHLVPRYRSG</sequence>
<accession>Q8KFU9</accession>
<protein>
    <submittedName>
        <fullName evidence="1">Uncharacterized protein</fullName>
    </submittedName>
</protein>